<evidence type="ECO:0000256" key="3">
    <source>
        <dbReference type="SAM" id="Phobius"/>
    </source>
</evidence>
<evidence type="ECO:0000256" key="4">
    <source>
        <dbReference type="SAM" id="SignalP"/>
    </source>
</evidence>
<feature type="signal peptide" evidence="4">
    <location>
        <begin position="1"/>
        <end position="23"/>
    </location>
</feature>
<feature type="region of interest" description="Disordered" evidence="2">
    <location>
        <begin position="307"/>
        <end position="338"/>
    </location>
</feature>
<dbReference type="Gene3D" id="2.60.40.10">
    <property type="entry name" value="Immunoglobulins"/>
    <property type="match status" value="1"/>
</dbReference>
<dbReference type="AlphaFoldDB" id="A0AB34JKF6"/>
<feature type="domain" description="Fibronectin type-III" evidence="5">
    <location>
        <begin position="401"/>
        <end position="498"/>
    </location>
</feature>
<feature type="transmembrane region" description="Helical" evidence="3">
    <location>
        <begin position="690"/>
        <end position="712"/>
    </location>
</feature>
<name>A0AB34JKF6_PRYPA</name>
<accession>A0AB34JKF6</accession>
<evidence type="ECO:0000256" key="2">
    <source>
        <dbReference type="SAM" id="MobiDB-lite"/>
    </source>
</evidence>
<dbReference type="InterPro" id="IPR013783">
    <property type="entry name" value="Ig-like_fold"/>
</dbReference>
<dbReference type="InterPro" id="IPR036116">
    <property type="entry name" value="FN3_sf"/>
</dbReference>
<reference evidence="6 7" key="1">
    <citation type="journal article" date="2024" name="Science">
        <title>Giant polyketide synthase enzymes in the biosynthesis of giant marine polyether toxins.</title>
        <authorList>
            <person name="Fallon T.R."/>
            <person name="Shende V.V."/>
            <person name="Wierzbicki I.H."/>
            <person name="Pendleton A.L."/>
            <person name="Watervoot N.F."/>
            <person name="Auber R.P."/>
            <person name="Gonzalez D.J."/>
            <person name="Wisecaver J.H."/>
            <person name="Moore B.S."/>
        </authorList>
    </citation>
    <scope>NUCLEOTIDE SEQUENCE [LARGE SCALE GENOMIC DNA]</scope>
    <source>
        <strain evidence="6 7">12B1</strain>
    </source>
</reference>
<dbReference type="InterPro" id="IPR003961">
    <property type="entry name" value="FN3_dom"/>
</dbReference>
<proteinExistence type="predicted"/>
<keyword evidence="1" id="KW-0945">Host-virus interaction</keyword>
<dbReference type="PANTHER" id="PTHR13037:SF24">
    <property type="entry name" value="POLYCOMB PROTEIN PCL-RELATED"/>
    <property type="match status" value="1"/>
</dbReference>
<keyword evidence="3" id="KW-1133">Transmembrane helix</keyword>
<keyword evidence="4" id="KW-0732">Signal</keyword>
<feature type="compositionally biased region" description="Gly residues" evidence="2">
    <location>
        <begin position="89"/>
        <end position="126"/>
    </location>
</feature>
<feature type="compositionally biased region" description="Pro residues" evidence="2">
    <location>
        <begin position="223"/>
        <end position="253"/>
    </location>
</feature>
<sequence length="831" mass="86359">MAFPRWLVLLAAPPLLPPHAALAASGPPARVGCSSSLKGDLKYEACAPFCLEVSAAKHCLRCQCKACAFCTQAPAAKKAAATTTAAATSGGGSGGGSGGASGGASGGGSGGASGGGSGGSASGGSPRGVKEARGGSRTPAVASAKSSAPRFDYFCAKASCEQWCNTDLKHHHCQDCKCKACEMCKPFKCEQPACDSFCDPAFKRYHCDKCKCRKCKFCAPAGKPPPPPPPSPPPPPPPPPPPRKPHPPPPPALRPRSRVPSPPPPPPSPPPPRPPSAPMCAAFANDDDIREGCTEGFCLYRTRQQAPRRTARLGAGGRGGGGGRRDGHGPLIAPRRRSQDCQYCKCRGCPFCAEFRGAPPPPRLGLSASPAPPPPPPPPPLLRPPASSCRHARRRAARPAAPSALQGAEGSGGCDSVRLRLPPLDEPGCQAYVVEAQAAGSGEWPSEWSVVAADAMPPDVTLRSLDPERAHRFRLTVAAAYERSEPSEPSEPCLTDALHSQLFLAPEVAATSSSSYALSWLGRTSSCRPSAAYDVEVLRAGLEYRLVGIPGWSAASAASKPVATFPLPELGHGGVRLRLRLHSQASAAAEPRAVGARLAREIAGALELPADAVVLREAREAEAIVDLLPSTDLGVPPAAAQVPRLRSVLLRDAGAFGGVVSLYRLVDGKANAIVTAEDLLEARAAGGASFSWQLAVAIASAILICCAVSILARARASTLKQQWASSARLGDEMTVVYELPEDEANGVDADVFTSTIDLKAIHSIAALRKALRSQGSKLIGGEIQSMDVSYINDLDEAVPLDPRTKVVDIKLEAQSLHVTVYLSRESSAQSS</sequence>
<evidence type="ECO:0000313" key="7">
    <source>
        <dbReference type="Proteomes" id="UP001515480"/>
    </source>
</evidence>
<feature type="chain" id="PRO_5044281683" description="Fibronectin type-III domain-containing protein" evidence="4">
    <location>
        <begin position="24"/>
        <end position="831"/>
    </location>
</feature>
<feature type="compositionally biased region" description="Pro residues" evidence="2">
    <location>
        <begin position="370"/>
        <end position="383"/>
    </location>
</feature>
<dbReference type="EMBL" id="JBGBPQ010000007">
    <property type="protein sequence ID" value="KAL1521891.1"/>
    <property type="molecule type" value="Genomic_DNA"/>
</dbReference>
<organism evidence="6 7">
    <name type="scientific">Prymnesium parvum</name>
    <name type="common">Toxic golden alga</name>
    <dbReference type="NCBI Taxonomy" id="97485"/>
    <lineage>
        <taxon>Eukaryota</taxon>
        <taxon>Haptista</taxon>
        <taxon>Haptophyta</taxon>
        <taxon>Prymnesiophyceae</taxon>
        <taxon>Prymnesiales</taxon>
        <taxon>Prymnesiaceae</taxon>
        <taxon>Prymnesium</taxon>
    </lineage>
</organism>
<dbReference type="PROSITE" id="PS50853">
    <property type="entry name" value="FN3"/>
    <property type="match status" value="1"/>
</dbReference>
<comment type="caution">
    <text evidence="6">The sequence shown here is derived from an EMBL/GenBank/DDBJ whole genome shotgun (WGS) entry which is preliminary data.</text>
</comment>
<gene>
    <name evidence="6" type="ORF">AB1Y20_021542</name>
</gene>
<feature type="compositionally biased region" description="Pro residues" evidence="2">
    <location>
        <begin position="260"/>
        <end position="277"/>
    </location>
</feature>
<evidence type="ECO:0000259" key="5">
    <source>
        <dbReference type="PROSITE" id="PS50853"/>
    </source>
</evidence>
<evidence type="ECO:0000256" key="1">
    <source>
        <dbReference type="ARBA" id="ARBA00022581"/>
    </source>
</evidence>
<keyword evidence="7" id="KW-1185">Reference proteome</keyword>
<dbReference type="InterPro" id="IPR003882">
    <property type="entry name" value="Pistil_extensin"/>
</dbReference>
<dbReference type="PRINTS" id="PR01218">
    <property type="entry name" value="PSTLEXTENSIN"/>
</dbReference>
<feature type="region of interest" description="Disordered" evidence="2">
    <location>
        <begin position="363"/>
        <end position="415"/>
    </location>
</feature>
<dbReference type="CDD" id="cd00063">
    <property type="entry name" value="FN3"/>
    <property type="match status" value="1"/>
</dbReference>
<protein>
    <recommendedName>
        <fullName evidence="5">Fibronectin type-III domain-containing protein</fullName>
    </recommendedName>
</protein>
<feature type="region of interest" description="Disordered" evidence="2">
    <location>
        <begin position="223"/>
        <end position="281"/>
    </location>
</feature>
<dbReference type="PANTHER" id="PTHR13037">
    <property type="entry name" value="FORMIN"/>
    <property type="match status" value="1"/>
</dbReference>
<keyword evidence="3" id="KW-0472">Membrane</keyword>
<feature type="region of interest" description="Disordered" evidence="2">
    <location>
        <begin position="86"/>
        <end position="143"/>
    </location>
</feature>
<dbReference type="Proteomes" id="UP001515480">
    <property type="component" value="Unassembled WGS sequence"/>
</dbReference>
<dbReference type="SUPFAM" id="SSF49265">
    <property type="entry name" value="Fibronectin type III"/>
    <property type="match status" value="1"/>
</dbReference>
<evidence type="ECO:0000313" key="6">
    <source>
        <dbReference type="EMBL" id="KAL1521891.1"/>
    </source>
</evidence>
<keyword evidence="3" id="KW-0812">Transmembrane</keyword>